<name>A0A2M8F9D7_9BACT</name>
<dbReference type="EMBL" id="PFRH01000107">
    <property type="protein sequence ID" value="PJC52354.1"/>
    <property type="molecule type" value="Genomic_DNA"/>
</dbReference>
<evidence type="ECO:0000313" key="1">
    <source>
        <dbReference type="EMBL" id="PJC52354.1"/>
    </source>
</evidence>
<protein>
    <recommendedName>
        <fullName evidence="3">Nudix hydrolase domain-containing protein</fullName>
    </recommendedName>
</protein>
<dbReference type="Gene3D" id="3.90.79.10">
    <property type="entry name" value="Nucleoside Triphosphate Pyrophosphohydrolase"/>
    <property type="match status" value="1"/>
</dbReference>
<dbReference type="AlphaFoldDB" id="A0A2M8F9D7"/>
<dbReference type="InterPro" id="IPR015797">
    <property type="entry name" value="NUDIX_hydrolase-like_dom_sf"/>
</dbReference>
<gene>
    <name evidence="1" type="ORF">CO030_03320</name>
</gene>
<comment type="caution">
    <text evidence="1">The sequence shown here is derived from an EMBL/GenBank/DDBJ whole genome shotgun (WGS) entry which is preliminary data.</text>
</comment>
<evidence type="ECO:0008006" key="3">
    <source>
        <dbReference type="Google" id="ProtNLM"/>
    </source>
</evidence>
<evidence type="ECO:0000313" key="2">
    <source>
        <dbReference type="Proteomes" id="UP000231456"/>
    </source>
</evidence>
<reference evidence="2" key="1">
    <citation type="submission" date="2017-09" db="EMBL/GenBank/DDBJ databases">
        <title>Depth-based differentiation of microbial function through sediment-hosted aquifers and enrichment of novel symbionts in the deep terrestrial subsurface.</title>
        <authorList>
            <person name="Probst A.J."/>
            <person name="Ladd B."/>
            <person name="Jarett J.K."/>
            <person name="Geller-Mcgrath D.E."/>
            <person name="Sieber C.M.K."/>
            <person name="Emerson J.B."/>
            <person name="Anantharaman K."/>
            <person name="Thomas B.C."/>
            <person name="Malmstrom R."/>
            <person name="Stieglmeier M."/>
            <person name="Klingl A."/>
            <person name="Woyke T."/>
            <person name="Ryan C.M."/>
            <person name="Banfield J.F."/>
        </authorList>
    </citation>
    <scope>NUCLEOTIDE SEQUENCE [LARGE SCALE GENOMIC DNA]</scope>
</reference>
<dbReference type="Proteomes" id="UP000231456">
    <property type="component" value="Unassembled WGS sequence"/>
</dbReference>
<dbReference type="SUPFAM" id="SSF55811">
    <property type="entry name" value="Nudix"/>
    <property type="match status" value="1"/>
</dbReference>
<sequence>MEAMLAQIIALAMSDYKQFKLVVARLLGYIDPRQPFGTALFDAFARITVSVAIEGFALRRNSVTEELDVFLRRRALDDTAYPGEWHAPGTILRPGETYNNAFDRLAGEFGTSVLSYLLCDNLNWPQEARGHVLSIIFLVDLIDDPRKDETHCWFSVDRLPQPMVDSHEHHMLPMAIKAFEDRKRQQKGDL</sequence>
<organism evidence="1 2">
    <name type="scientific">Candidatus Magasanikbacteria bacterium CG_4_9_14_0_2_um_filter_42_11</name>
    <dbReference type="NCBI Taxonomy" id="1974643"/>
    <lineage>
        <taxon>Bacteria</taxon>
        <taxon>Candidatus Magasanikiibacteriota</taxon>
    </lineage>
</organism>
<proteinExistence type="predicted"/>
<accession>A0A2M8F9D7</accession>